<evidence type="ECO:0008006" key="3">
    <source>
        <dbReference type="Google" id="ProtNLM"/>
    </source>
</evidence>
<dbReference type="AlphaFoldDB" id="A0A1D9E0D0"/>
<reference evidence="1 2" key="1">
    <citation type="journal article" date="2016" name="Biochim. Biophys. Acta">
        <title>Photochemical characterization of actinorhodopsin and its functional existence in the natural host.</title>
        <authorList>
            <person name="Nakamura S."/>
            <person name="Kikukawa T."/>
            <person name="Tamogami J."/>
            <person name="Kamiya M."/>
            <person name="Aizawa T."/>
            <person name="Hahn M.W."/>
            <person name="Ihara K."/>
            <person name="Kamo N."/>
            <person name="Demura M."/>
        </authorList>
    </citation>
    <scope>NUCLEOTIDE SEQUENCE [LARGE SCALE GENOMIC DNA]</scope>
    <source>
        <strain evidence="1 2">MWH-Dar1</strain>
    </source>
</reference>
<name>A0A1D9E0D0_9MICO</name>
<dbReference type="EMBL" id="CP015208">
    <property type="protein sequence ID" value="AOY56513.1"/>
    <property type="molecule type" value="Genomic_DNA"/>
</dbReference>
<gene>
    <name evidence="1" type="ORF">A4Z71_06075</name>
</gene>
<dbReference type="Proteomes" id="UP000243784">
    <property type="component" value="Chromosome"/>
</dbReference>
<accession>A0A1D9E0D0</accession>
<dbReference type="KEGG" id="rpla:A4Z71_06075"/>
<evidence type="ECO:0000313" key="1">
    <source>
        <dbReference type="EMBL" id="AOY56513.1"/>
    </source>
</evidence>
<protein>
    <recommendedName>
        <fullName evidence="3">Bacterial Pleckstrin homology domain-containing protein</fullName>
    </recommendedName>
</protein>
<sequence>MPKVEFSTTHLQIKLTPGEKIWGMHGDFKIPGGAIRGAEPLDKTFWRTLGLRIPGTAFPGLIIAGTYLWRKDRAWVYWLRGQEVVQINLAPGFGYTRILIGTENAQALADEINDALTAC</sequence>
<evidence type="ECO:0000313" key="2">
    <source>
        <dbReference type="Proteomes" id="UP000243784"/>
    </source>
</evidence>
<proteinExistence type="predicted"/>
<dbReference type="OrthoDB" id="530515at2"/>
<keyword evidence="2" id="KW-1185">Reference proteome</keyword>
<organism evidence="1 2">
    <name type="scientific">Candidatus Rhodoluna planktonica</name>
    <dbReference type="NCBI Taxonomy" id="535712"/>
    <lineage>
        <taxon>Bacteria</taxon>
        <taxon>Bacillati</taxon>
        <taxon>Actinomycetota</taxon>
        <taxon>Actinomycetes</taxon>
        <taxon>Micrococcales</taxon>
        <taxon>Microbacteriaceae</taxon>
        <taxon>Luna cluster</taxon>
        <taxon>Luna-1 subcluster</taxon>
        <taxon>Rhodoluna</taxon>
    </lineage>
</organism>
<dbReference type="RefSeq" id="WP_070955015.1">
    <property type="nucleotide sequence ID" value="NZ_CP015208.1"/>
</dbReference>
<dbReference type="STRING" id="535712.A4Z71_06075"/>